<dbReference type="InterPro" id="IPR001680">
    <property type="entry name" value="WD40_rpt"/>
</dbReference>
<feature type="repeat" description="WD" evidence="3">
    <location>
        <begin position="556"/>
        <end position="591"/>
    </location>
</feature>
<dbReference type="InterPro" id="IPR015943">
    <property type="entry name" value="WD40/YVTN_repeat-like_dom_sf"/>
</dbReference>
<evidence type="ECO:0000256" key="4">
    <source>
        <dbReference type="SAM" id="MobiDB-lite"/>
    </source>
</evidence>
<dbReference type="InterPro" id="IPR051350">
    <property type="entry name" value="WD_repeat-ST_regulator"/>
</dbReference>
<feature type="region of interest" description="Disordered" evidence="4">
    <location>
        <begin position="584"/>
        <end position="603"/>
    </location>
</feature>
<feature type="repeat" description="WD" evidence="3">
    <location>
        <begin position="290"/>
        <end position="322"/>
    </location>
</feature>
<dbReference type="AlphaFoldDB" id="A0AAD4L191"/>
<feature type="repeat" description="WD" evidence="3">
    <location>
        <begin position="333"/>
        <end position="374"/>
    </location>
</feature>
<evidence type="ECO:0000256" key="3">
    <source>
        <dbReference type="PROSITE-ProRule" id="PRU00221"/>
    </source>
</evidence>
<accession>A0AAD4L191</accession>
<dbReference type="GO" id="GO:0034657">
    <property type="term" value="C:GID complex"/>
    <property type="evidence" value="ECO:0007669"/>
    <property type="project" value="TreeGrafter"/>
</dbReference>
<dbReference type="PROSITE" id="PS50897">
    <property type="entry name" value="CTLH"/>
    <property type="match status" value="1"/>
</dbReference>
<evidence type="ECO:0000256" key="2">
    <source>
        <dbReference type="ARBA" id="ARBA00022737"/>
    </source>
</evidence>
<dbReference type="PROSITE" id="PS50082">
    <property type="entry name" value="WD_REPEATS_2"/>
    <property type="match status" value="4"/>
</dbReference>
<feature type="compositionally biased region" description="Polar residues" evidence="4">
    <location>
        <begin position="1"/>
        <end position="38"/>
    </location>
</feature>
<dbReference type="PROSITE" id="PS50294">
    <property type="entry name" value="WD_REPEATS_REGION"/>
    <property type="match status" value="2"/>
</dbReference>
<dbReference type="Proteomes" id="UP001201262">
    <property type="component" value="Unassembled WGS sequence"/>
</dbReference>
<dbReference type="InterPro" id="IPR006595">
    <property type="entry name" value="CTLH_C"/>
</dbReference>
<comment type="caution">
    <text evidence="6">The sequence shown here is derived from an EMBL/GenBank/DDBJ whole genome shotgun (WGS) entry which is preliminary data.</text>
</comment>
<evidence type="ECO:0000313" key="7">
    <source>
        <dbReference type="Proteomes" id="UP001201262"/>
    </source>
</evidence>
<evidence type="ECO:0000259" key="5">
    <source>
        <dbReference type="PROSITE" id="PS50897"/>
    </source>
</evidence>
<proteinExistence type="predicted"/>
<evidence type="ECO:0000256" key="1">
    <source>
        <dbReference type="ARBA" id="ARBA00022574"/>
    </source>
</evidence>
<keyword evidence="1 3" id="KW-0853">WD repeat</keyword>
<name>A0AAD4L191_9EURO</name>
<gene>
    <name evidence="6" type="ORF">BGW36DRAFT_445627</name>
</gene>
<dbReference type="SMART" id="SM00668">
    <property type="entry name" value="CTLH"/>
    <property type="match status" value="1"/>
</dbReference>
<feature type="domain" description="CTLH" evidence="5">
    <location>
        <begin position="100"/>
        <end position="176"/>
    </location>
</feature>
<dbReference type="CDD" id="cd00200">
    <property type="entry name" value="WD40"/>
    <property type="match status" value="1"/>
</dbReference>
<reference evidence="6" key="1">
    <citation type="submission" date="2021-12" db="EMBL/GenBank/DDBJ databases">
        <title>Convergent genome expansion in fungi linked to evolution of root-endophyte symbiosis.</title>
        <authorList>
            <consortium name="DOE Joint Genome Institute"/>
            <person name="Ke Y.-H."/>
            <person name="Bonito G."/>
            <person name="Liao H.-L."/>
            <person name="Looney B."/>
            <person name="Rojas-Flechas A."/>
            <person name="Nash J."/>
            <person name="Hameed K."/>
            <person name="Schadt C."/>
            <person name="Martin F."/>
            <person name="Crous P.W."/>
            <person name="Miettinen O."/>
            <person name="Magnuson J.K."/>
            <person name="Labbe J."/>
            <person name="Jacobson D."/>
            <person name="Doktycz M.J."/>
            <person name="Veneault-Fourrey C."/>
            <person name="Kuo A."/>
            <person name="Mondo S."/>
            <person name="Calhoun S."/>
            <person name="Riley R."/>
            <person name="Ohm R."/>
            <person name="LaButti K."/>
            <person name="Andreopoulos B."/>
            <person name="Pangilinan J."/>
            <person name="Nolan M."/>
            <person name="Tritt A."/>
            <person name="Clum A."/>
            <person name="Lipzen A."/>
            <person name="Daum C."/>
            <person name="Barry K."/>
            <person name="Grigoriev I.V."/>
            <person name="Vilgalys R."/>
        </authorList>
    </citation>
    <scope>NUCLEOTIDE SEQUENCE</scope>
    <source>
        <strain evidence="6">PMI_201</strain>
    </source>
</reference>
<keyword evidence="7" id="KW-1185">Reference proteome</keyword>
<dbReference type="SUPFAM" id="SSF50978">
    <property type="entry name" value="WD40 repeat-like"/>
    <property type="match status" value="1"/>
</dbReference>
<dbReference type="Gene3D" id="2.130.10.10">
    <property type="entry name" value="YVTN repeat-like/Quinoprotein amine dehydrogenase"/>
    <property type="match status" value="1"/>
</dbReference>
<dbReference type="EMBL" id="JAJTJA010000003">
    <property type="protein sequence ID" value="KAH8702015.1"/>
    <property type="molecule type" value="Genomic_DNA"/>
</dbReference>
<dbReference type="GO" id="GO:0043161">
    <property type="term" value="P:proteasome-mediated ubiquitin-dependent protein catabolic process"/>
    <property type="evidence" value="ECO:0007669"/>
    <property type="project" value="TreeGrafter"/>
</dbReference>
<dbReference type="PROSITE" id="PS00678">
    <property type="entry name" value="WD_REPEATS_1"/>
    <property type="match status" value="1"/>
</dbReference>
<dbReference type="Pfam" id="PF00400">
    <property type="entry name" value="WD40"/>
    <property type="match status" value="4"/>
</dbReference>
<feature type="compositionally biased region" description="Polar residues" evidence="4">
    <location>
        <begin position="587"/>
        <end position="603"/>
    </location>
</feature>
<dbReference type="RefSeq" id="XP_046075391.1">
    <property type="nucleotide sequence ID" value="XM_046221682.1"/>
</dbReference>
<keyword evidence="2" id="KW-0677">Repeat</keyword>
<dbReference type="InterPro" id="IPR019775">
    <property type="entry name" value="WD40_repeat_CS"/>
</dbReference>
<dbReference type="GeneID" id="70251969"/>
<organism evidence="6 7">
    <name type="scientific">Talaromyces proteolyticus</name>
    <dbReference type="NCBI Taxonomy" id="1131652"/>
    <lineage>
        <taxon>Eukaryota</taxon>
        <taxon>Fungi</taxon>
        <taxon>Dikarya</taxon>
        <taxon>Ascomycota</taxon>
        <taxon>Pezizomycotina</taxon>
        <taxon>Eurotiomycetes</taxon>
        <taxon>Eurotiomycetidae</taxon>
        <taxon>Eurotiales</taxon>
        <taxon>Trichocomaceae</taxon>
        <taxon>Talaromyces</taxon>
        <taxon>Talaromyces sect. Bacilispori</taxon>
    </lineage>
</organism>
<sequence>MRPDGTSSATRANGRSDTSNGLVTSPRSKTGMASSLNGKASGHINGKAATNGSLKSPVLPPTYFGHDREEVTRILIQSLYDLGYNGAAASLSRESGYELESPAVAAFRSAVLDGQWAEAEHILLESFESNEDNPADGPSPVWGRLALAESADKNEMLFLLRQQKFLELLEARDLGAALMVLRQELTPLNHNIAQLHALSSLLMCPPEHLQEQSGWDGSIGSSREFLLSELSTFISPSVMIPDHRLAVLLDHVKQNQINQCLYHNTAYPPSLYCDHLCDRNAFPRQSIVQLSSHEDEVWYVEFSHDGTKLATASKDRSVFVYDTTDNFSIIHKFVEHDEPVAYATWSPDDSKLITCSRDNRAKLWDIETGRCLFTTEPFSEPVTAAAWAPDGESFVTASLDAKAQLCHWGLRSHHHLPLYTWPGGFRVQDCAITPDGSRLIAADVTGKLYVYNFETHAEEYCLPFKSKITSVSVSKDSKFVLINMAEGQIQLIDLDTTEVVRRFRGQKQGEYVIRSSFGGAAENFIVSGSEDSNVYIWHKENGTLVEMLEGHNEGCVNAVSWNPTNPSMFASAGDDHVVRIWSRETPGDSNSGKGRITSSNGFTQTSALRSTTTLF</sequence>
<dbReference type="PANTHER" id="PTHR22838:SF0">
    <property type="entry name" value="WD REPEAT-CONTAINING PROTEIN 26"/>
    <property type="match status" value="1"/>
</dbReference>
<dbReference type="PANTHER" id="PTHR22838">
    <property type="entry name" value="WD REPEAT PROTEIN 26-RELATED"/>
    <property type="match status" value="1"/>
</dbReference>
<dbReference type="Pfam" id="PF23627">
    <property type="entry name" value="LisH_WDR26"/>
    <property type="match status" value="1"/>
</dbReference>
<evidence type="ECO:0000313" key="6">
    <source>
        <dbReference type="EMBL" id="KAH8702015.1"/>
    </source>
</evidence>
<dbReference type="InterPro" id="IPR036322">
    <property type="entry name" value="WD40_repeat_dom_sf"/>
</dbReference>
<protein>
    <submittedName>
        <fullName evidence="6">WD domain protein</fullName>
    </submittedName>
</protein>
<feature type="region of interest" description="Disordered" evidence="4">
    <location>
        <begin position="1"/>
        <end position="58"/>
    </location>
</feature>
<feature type="repeat" description="WD" evidence="3">
    <location>
        <begin position="523"/>
        <end position="547"/>
    </location>
</feature>
<dbReference type="SMART" id="SM00320">
    <property type="entry name" value="WD40"/>
    <property type="match status" value="7"/>
</dbReference>